<sequence>MLQGNRWGPLRLKVNRVKRPFKGGMLLDKWQQKENPQDGFAAEEWVASMVLAQDENNDSLEGLSKLDGRNSEKELLKDLIDSYPIELLGTPHVRKYGKNTAVLVKILDSYSRLLLQVHPDRNYAKEVFGSEFGKTEAWYILGGRRISGEEPYVLLGFKPGMTRKRWSELFYKQDVQGMCDALHRFPVRAGDVFLVESGVPHAIGSGCFLIEIQEPSDFTLRVERKAPEGKILSDFECHQGAGFARMLECFHYDTYAREEILAKYYLKPHVIERQAGGVRKSLVSNKDTPFFSMDEVEVWHNFSSSQDDRFSVVVVLSGRGDLIWAGGSMPVRQGEELFLPAALREVVWKSEEEESLRIVRCFPPDHDP</sequence>
<dbReference type="InterPro" id="IPR011051">
    <property type="entry name" value="RmlC_Cupin_sf"/>
</dbReference>
<keyword evidence="8" id="KW-1185">Reference proteome</keyword>
<dbReference type="EMBL" id="CDGJ01000075">
    <property type="protein sequence ID" value="CEJ07992.1"/>
    <property type="molecule type" value="Genomic_DNA"/>
</dbReference>
<dbReference type="Proteomes" id="UP001071230">
    <property type="component" value="Unassembled WGS sequence"/>
</dbReference>
<dbReference type="Pfam" id="PF21621">
    <property type="entry name" value="MPI_cupin_dom"/>
    <property type="match status" value="1"/>
</dbReference>
<dbReference type="Proteomes" id="UP000836597">
    <property type="component" value="Chromosome"/>
</dbReference>
<dbReference type="PANTHER" id="PTHR42742:SF3">
    <property type="entry name" value="FRUCTOKINASE"/>
    <property type="match status" value="1"/>
</dbReference>
<evidence type="ECO:0000313" key="7">
    <source>
        <dbReference type="EMBL" id="CEJ07992.1"/>
    </source>
</evidence>
<evidence type="ECO:0000256" key="2">
    <source>
        <dbReference type="ARBA" id="ARBA00022833"/>
    </source>
</evidence>
<dbReference type="AlphaFoldDB" id="A0A8S0WF79"/>
<protein>
    <recommendedName>
        <fullName evidence="3">Phosphohexomutase</fullName>
    </recommendedName>
    <alternativeName>
        <fullName evidence="4">Phosphomannose isomerase</fullName>
    </alternativeName>
</protein>
<evidence type="ECO:0000313" key="8">
    <source>
        <dbReference type="Proteomes" id="UP001071230"/>
    </source>
</evidence>
<dbReference type="InterPro" id="IPR049071">
    <property type="entry name" value="MPI_cupin_dom"/>
</dbReference>
<name>A0A8S0WF79_9FIRM</name>
<dbReference type="SUPFAM" id="SSF51182">
    <property type="entry name" value="RmlC-like cupins"/>
    <property type="match status" value="1"/>
</dbReference>
<evidence type="ECO:0000256" key="1">
    <source>
        <dbReference type="ARBA" id="ARBA00022723"/>
    </source>
</evidence>
<evidence type="ECO:0000256" key="3">
    <source>
        <dbReference type="ARBA" id="ARBA00029741"/>
    </source>
</evidence>
<keyword evidence="2" id="KW-0862">Zinc</keyword>
<organism evidence="6">
    <name type="scientific">Acididesulfobacillus acetoxydans</name>
    <dbReference type="NCBI Taxonomy" id="1561005"/>
    <lineage>
        <taxon>Bacteria</taxon>
        <taxon>Bacillati</taxon>
        <taxon>Bacillota</taxon>
        <taxon>Clostridia</taxon>
        <taxon>Eubacteriales</taxon>
        <taxon>Peptococcaceae</taxon>
        <taxon>Acididesulfobacillus</taxon>
    </lineage>
</organism>
<dbReference type="InterPro" id="IPR014710">
    <property type="entry name" value="RmlC-like_jellyroll"/>
</dbReference>
<feature type="domain" description="Mannose-6-phosphate isomerase cupin" evidence="5">
    <location>
        <begin position="288"/>
        <end position="346"/>
    </location>
</feature>
<dbReference type="KEGG" id="aacx:DEACI_1405"/>
<proteinExistence type="predicted"/>
<evidence type="ECO:0000313" key="6">
    <source>
        <dbReference type="EMBL" id="CAA7600752.1"/>
    </source>
</evidence>
<accession>A0A8S0WF79</accession>
<dbReference type="EMBL" id="LR746496">
    <property type="protein sequence ID" value="CAA7600752.1"/>
    <property type="molecule type" value="Genomic_DNA"/>
</dbReference>
<keyword evidence="1" id="KW-0479">Metal-binding</keyword>
<evidence type="ECO:0000256" key="4">
    <source>
        <dbReference type="ARBA" id="ARBA00030762"/>
    </source>
</evidence>
<reference evidence="6" key="2">
    <citation type="submission" date="2020-01" db="EMBL/GenBank/DDBJ databases">
        <authorList>
            <person name="Hornung B."/>
        </authorList>
    </citation>
    <scope>NUCLEOTIDE SEQUENCE</scope>
    <source>
        <strain evidence="6">PacBioINE</strain>
    </source>
</reference>
<evidence type="ECO:0000259" key="5">
    <source>
        <dbReference type="Pfam" id="PF21621"/>
    </source>
</evidence>
<reference evidence="7" key="1">
    <citation type="submission" date="2014-11" db="EMBL/GenBank/DDBJ databases">
        <authorList>
            <person name="Hornung B.V."/>
        </authorList>
    </citation>
    <scope>NUCLEOTIDE SEQUENCE</scope>
    <source>
        <strain evidence="7">INE</strain>
    </source>
</reference>
<dbReference type="GO" id="GO:0046872">
    <property type="term" value="F:metal ion binding"/>
    <property type="evidence" value="ECO:0007669"/>
    <property type="project" value="UniProtKB-KW"/>
</dbReference>
<dbReference type="PANTHER" id="PTHR42742">
    <property type="entry name" value="TRANSCRIPTIONAL REPRESSOR MPRA"/>
    <property type="match status" value="1"/>
</dbReference>
<dbReference type="CDD" id="cd07010">
    <property type="entry name" value="cupin_PMI_type_I_N_bac"/>
    <property type="match status" value="1"/>
</dbReference>
<dbReference type="InterPro" id="IPR051804">
    <property type="entry name" value="Carb_Metab_Reg_Kinase/Isom"/>
</dbReference>
<gene>
    <name evidence="6" type="ORF">DEACI_1405</name>
    <name evidence="7" type="ORF">DEACI_2467</name>
</gene>
<dbReference type="Gene3D" id="2.60.120.10">
    <property type="entry name" value="Jelly Rolls"/>
    <property type="match status" value="2"/>
</dbReference>